<evidence type="ECO:0000313" key="3">
    <source>
        <dbReference type="EMBL" id="MCP8937759.1"/>
    </source>
</evidence>
<name>A0ABT1L8I0_9HYPH</name>
<evidence type="ECO:0000313" key="4">
    <source>
        <dbReference type="Proteomes" id="UP001205890"/>
    </source>
</evidence>
<dbReference type="InterPro" id="IPR038404">
    <property type="entry name" value="TRAP_DctP_sf"/>
</dbReference>
<organism evidence="3 4">
    <name type="scientific">Alsobacter ponti</name>
    <dbReference type="NCBI Taxonomy" id="2962936"/>
    <lineage>
        <taxon>Bacteria</taxon>
        <taxon>Pseudomonadati</taxon>
        <taxon>Pseudomonadota</taxon>
        <taxon>Alphaproteobacteria</taxon>
        <taxon>Hyphomicrobiales</taxon>
        <taxon>Alsobacteraceae</taxon>
        <taxon>Alsobacter</taxon>
    </lineage>
</organism>
<dbReference type="Gene3D" id="3.40.190.170">
    <property type="entry name" value="Bacterial extracellular solute-binding protein, family 7"/>
    <property type="match status" value="1"/>
</dbReference>
<proteinExistence type="predicted"/>
<dbReference type="NCBIfam" id="NF037995">
    <property type="entry name" value="TRAP_S1"/>
    <property type="match status" value="1"/>
</dbReference>
<dbReference type="RefSeq" id="WP_254739050.1">
    <property type="nucleotide sequence ID" value="NZ_JANCLU010000003.1"/>
</dbReference>
<evidence type="ECO:0000256" key="1">
    <source>
        <dbReference type="ARBA" id="ARBA00022729"/>
    </source>
</evidence>
<dbReference type="SUPFAM" id="SSF53850">
    <property type="entry name" value="Periplasmic binding protein-like II"/>
    <property type="match status" value="1"/>
</dbReference>
<feature type="signal peptide" evidence="2">
    <location>
        <begin position="1"/>
        <end position="19"/>
    </location>
</feature>
<evidence type="ECO:0000256" key="2">
    <source>
        <dbReference type="SAM" id="SignalP"/>
    </source>
</evidence>
<keyword evidence="1 2" id="KW-0732">Signal</keyword>
<reference evidence="3 4" key="1">
    <citation type="submission" date="2022-07" db="EMBL/GenBank/DDBJ databases">
        <authorList>
            <person name="Li W.-J."/>
            <person name="Deng Q.-Q."/>
        </authorList>
    </citation>
    <scope>NUCLEOTIDE SEQUENCE [LARGE SCALE GENOMIC DNA]</scope>
    <source>
        <strain evidence="3 4">SYSU M60028</strain>
    </source>
</reference>
<protein>
    <submittedName>
        <fullName evidence="3">TRAP transporter substrate-binding protein DctP</fullName>
    </submittedName>
</protein>
<dbReference type="EMBL" id="JANCLU010000003">
    <property type="protein sequence ID" value="MCP8937759.1"/>
    <property type="molecule type" value="Genomic_DNA"/>
</dbReference>
<sequence>MSRKIVSLLSMLMATVAMTGVGLAQTKDKPLVLNYADIEPAGTIRTRNVEWWINEIEKRTNGAVKIRPYWAGALVGGKDIPIGVAKGYPEMGSNVYIYDASFVPALGVFDLPVAKTSVGAIRAFADMVQNDKTLRAELHKRKMIGLTVFGHHGPSMAVTTKPVAGPADVKGLRLRSPGGLRADILRAMGAEVVTMGAADVYTALQRGTVDGLSSSVKDIYEWKWTDYAKFGWSLGIPLGPPLIYVINEDVWNGISPEMQKIILQTSAEFLDKQIADYEAGLSEFFDKMKANGVTFKEIPQITAVSQKVSDEGVQIWVTRMKEAGVPGQELLDAFRKTLSKYE</sequence>
<dbReference type="InterPro" id="IPR018389">
    <property type="entry name" value="DctP_fam"/>
</dbReference>
<dbReference type="Pfam" id="PF03480">
    <property type="entry name" value="DctP"/>
    <property type="match status" value="1"/>
</dbReference>
<dbReference type="PANTHER" id="PTHR33376">
    <property type="match status" value="1"/>
</dbReference>
<comment type="caution">
    <text evidence="3">The sequence shown here is derived from an EMBL/GenBank/DDBJ whole genome shotgun (WGS) entry which is preliminary data.</text>
</comment>
<keyword evidence="4" id="KW-1185">Reference proteome</keyword>
<feature type="chain" id="PRO_5046512595" evidence="2">
    <location>
        <begin position="20"/>
        <end position="342"/>
    </location>
</feature>
<dbReference type="Proteomes" id="UP001205890">
    <property type="component" value="Unassembled WGS sequence"/>
</dbReference>
<dbReference type="PANTHER" id="PTHR33376:SF15">
    <property type="entry name" value="BLL6794 PROTEIN"/>
    <property type="match status" value="1"/>
</dbReference>
<gene>
    <name evidence="3" type="primary">dctP</name>
    <name evidence="3" type="ORF">NK718_04470</name>
</gene>
<accession>A0ABT1L8I0</accession>